<accession>A0A3L6Q7C0</accession>
<dbReference type="AlphaFoldDB" id="A0A3L6Q7C0"/>
<organism evidence="2 3">
    <name type="scientific">Panicum miliaceum</name>
    <name type="common">Proso millet</name>
    <name type="synonym">Broomcorn millet</name>
    <dbReference type="NCBI Taxonomy" id="4540"/>
    <lineage>
        <taxon>Eukaryota</taxon>
        <taxon>Viridiplantae</taxon>
        <taxon>Streptophyta</taxon>
        <taxon>Embryophyta</taxon>
        <taxon>Tracheophyta</taxon>
        <taxon>Spermatophyta</taxon>
        <taxon>Magnoliopsida</taxon>
        <taxon>Liliopsida</taxon>
        <taxon>Poales</taxon>
        <taxon>Poaceae</taxon>
        <taxon>PACMAD clade</taxon>
        <taxon>Panicoideae</taxon>
        <taxon>Panicodae</taxon>
        <taxon>Paniceae</taxon>
        <taxon>Panicinae</taxon>
        <taxon>Panicum</taxon>
        <taxon>Panicum sect. Panicum</taxon>
    </lineage>
</organism>
<protein>
    <submittedName>
        <fullName evidence="2">Uncharacterized protein</fullName>
    </submittedName>
</protein>
<gene>
    <name evidence="2" type="ORF">C2845_PM15G13820</name>
</gene>
<dbReference type="EMBL" id="PQIB02000013">
    <property type="protein sequence ID" value="RLM74565.1"/>
    <property type="molecule type" value="Genomic_DNA"/>
</dbReference>
<evidence type="ECO:0000256" key="1">
    <source>
        <dbReference type="SAM" id="MobiDB-lite"/>
    </source>
</evidence>
<sequence length="163" mass="18431">MEPPSPFRRRWRGLLYRRSRAWRRWPAARQAGVASVPHSCSHARRLWPRCPAHAWGPLSAGLLYRCSRAWRRWPVTKDDSISEQGETPRVKVVEPPRPPPELRLETPQSSLGRKKPEKELLHGGPSMRGWAGRVLSPPSRGASRLLRGACRVCSPNRAGKGAQ</sequence>
<keyword evidence="3" id="KW-1185">Reference proteome</keyword>
<proteinExistence type="predicted"/>
<comment type="caution">
    <text evidence="2">The sequence shown here is derived from an EMBL/GenBank/DDBJ whole genome shotgun (WGS) entry which is preliminary data.</text>
</comment>
<evidence type="ECO:0000313" key="3">
    <source>
        <dbReference type="Proteomes" id="UP000275267"/>
    </source>
</evidence>
<dbReference type="Proteomes" id="UP000275267">
    <property type="component" value="Unassembled WGS sequence"/>
</dbReference>
<feature type="region of interest" description="Disordered" evidence="1">
    <location>
        <begin position="77"/>
        <end position="142"/>
    </location>
</feature>
<feature type="compositionally biased region" description="Basic and acidic residues" evidence="1">
    <location>
        <begin position="77"/>
        <end position="104"/>
    </location>
</feature>
<evidence type="ECO:0000313" key="2">
    <source>
        <dbReference type="EMBL" id="RLM74565.1"/>
    </source>
</evidence>
<name>A0A3L6Q7C0_PANMI</name>
<reference evidence="3" key="1">
    <citation type="journal article" date="2019" name="Nat. Commun.">
        <title>The genome of broomcorn millet.</title>
        <authorList>
            <person name="Zou C."/>
            <person name="Miki D."/>
            <person name="Li D."/>
            <person name="Tang Q."/>
            <person name="Xiao L."/>
            <person name="Rajput S."/>
            <person name="Deng P."/>
            <person name="Jia W."/>
            <person name="Huang R."/>
            <person name="Zhang M."/>
            <person name="Sun Y."/>
            <person name="Hu J."/>
            <person name="Fu X."/>
            <person name="Schnable P.S."/>
            <person name="Li F."/>
            <person name="Zhang H."/>
            <person name="Feng B."/>
            <person name="Zhu X."/>
            <person name="Liu R."/>
            <person name="Schnable J.C."/>
            <person name="Zhu J.-K."/>
            <person name="Zhang H."/>
        </authorList>
    </citation>
    <scope>NUCLEOTIDE SEQUENCE [LARGE SCALE GENOMIC DNA]</scope>
</reference>